<evidence type="ECO:0000256" key="6">
    <source>
        <dbReference type="ARBA" id="ARBA00023306"/>
    </source>
</evidence>
<evidence type="ECO:0000256" key="4">
    <source>
        <dbReference type="ARBA" id="ARBA00022969"/>
    </source>
</evidence>
<dbReference type="EMBL" id="CM000913">
    <property type="protein sequence ID" value="EFG10169.1"/>
    <property type="molecule type" value="Genomic_DNA"/>
</dbReference>
<dbReference type="Gene3D" id="2.30.31.20">
    <property type="entry name" value="Sporulation-specific cell division protein SsgB"/>
    <property type="match status" value="1"/>
</dbReference>
<dbReference type="GO" id="GO:0000917">
    <property type="term" value="P:division septum assembly"/>
    <property type="evidence" value="ECO:0007669"/>
    <property type="project" value="UniProtKB-KW"/>
</dbReference>
<comment type="subcellular location">
    <subcellularLocation>
        <location evidence="1">Cell septum</location>
    </subcellularLocation>
</comment>
<dbReference type="InterPro" id="IPR006776">
    <property type="entry name" value="SsgB"/>
</dbReference>
<dbReference type="STRING" id="1901.BB341_03515"/>
<dbReference type="AlphaFoldDB" id="E2PX92"/>
<evidence type="ECO:0000313" key="9">
    <source>
        <dbReference type="Proteomes" id="UP000002357"/>
    </source>
</evidence>
<evidence type="ECO:0000256" key="5">
    <source>
        <dbReference type="ARBA" id="ARBA00023210"/>
    </source>
</evidence>
<gene>
    <name evidence="8" type="ORF">SCLAV_5096</name>
</gene>
<proteinExistence type="inferred from homology"/>
<dbReference type="Pfam" id="PF04686">
    <property type="entry name" value="SsgA"/>
    <property type="match status" value="1"/>
</dbReference>
<dbReference type="eggNOG" id="ENOG5033FSU">
    <property type="taxonomic scope" value="Bacteria"/>
</dbReference>
<keyword evidence="6" id="KW-0131">Cell cycle</keyword>
<comment type="similarity">
    <text evidence="2">Belongs to the SsgA family.</text>
</comment>
<keyword evidence="4" id="KW-0749">Sporulation</keyword>
<evidence type="ECO:0000256" key="7">
    <source>
        <dbReference type="SAM" id="MobiDB-lite"/>
    </source>
</evidence>
<feature type="region of interest" description="Disordered" evidence="7">
    <location>
        <begin position="1"/>
        <end position="28"/>
    </location>
</feature>
<keyword evidence="5" id="KW-0717">Septation</keyword>
<reference evidence="8 9" key="1">
    <citation type="journal article" date="2010" name="Genome Biol. Evol.">
        <title>The sequence of a 1.8-mb bacterial linear plasmid reveals a rich evolutionary reservoir of secondary metabolic pathways.</title>
        <authorList>
            <person name="Medema M.H."/>
            <person name="Trefzer A."/>
            <person name="Kovalchuk A."/>
            <person name="van den Berg M."/>
            <person name="Mueller U."/>
            <person name="Heijne W."/>
            <person name="Wu L."/>
            <person name="Alam M.T."/>
            <person name="Ronning C.M."/>
            <person name="Nierman W.C."/>
            <person name="Bovenberg R.A.L."/>
            <person name="Breitling R."/>
            <person name="Takano E."/>
        </authorList>
    </citation>
    <scope>NUCLEOTIDE SEQUENCE [LARGE SCALE GENOMIC DNA]</scope>
    <source>
        <strain evidence="9">ATCC 27064 / DSM 738 / JCM 4710 / NBRC 13307 / NCIMB 12785 / NRRL 3585 / VKM Ac-602</strain>
    </source>
</reference>
<evidence type="ECO:0000256" key="3">
    <source>
        <dbReference type="ARBA" id="ARBA00022618"/>
    </source>
</evidence>
<evidence type="ECO:0000313" key="8">
    <source>
        <dbReference type="EMBL" id="EFG10169.1"/>
    </source>
</evidence>
<accession>E2PX92</accession>
<name>E2PX92_STRCL</name>
<dbReference type="InterPro" id="IPR038658">
    <property type="entry name" value="SsgB_sf"/>
</dbReference>
<organism evidence="8 9">
    <name type="scientific">Streptomyces clavuligerus</name>
    <dbReference type="NCBI Taxonomy" id="1901"/>
    <lineage>
        <taxon>Bacteria</taxon>
        <taxon>Bacillati</taxon>
        <taxon>Actinomycetota</taxon>
        <taxon>Actinomycetes</taxon>
        <taxon>Kitasatosporales</taxon>
        <taxon>Streptomycetaceae</taxon>
        <taxon>Streptomyces</taxon>
    </lineage>
</organism>
<dbReference type="GO" id="GO:0030435">
    <property type="term" value="P:sporulation resulting in formation of a cellular spore"/>
    <property type="evidence" value="ECO:0007669"/>
    <property type="project" value="UniProtKB-KW"/>
</dbReference>
<evidence type="ECO:0000256" key="1">
    <source>
        <dbReference type="ARBA" id="ARBA00004431"/>
    </source>
</evidence>
<protein>
    <submittedName>
        <fullName evidence="8">Putative SsgD protein</fullName>
    </submittedName>
</protein>
<evidence type="ECO:0000256" key="2">
    <source>
        <dbReference type="ARBA" id="ARBA00009323"/>
    </source>
</evidence>
<keyword evidence="3" id="KW-0132">Cell division</keyword>
<keyword evidence="9" id="KW-1185">Reference proteome</keyword>
<dbReference type="Proteomes" id="UP000002357">
    <property type="component" value="Chromosome"/>
</dbReference>
<sequence>MTQCSGGGVRRSRRTAHGTQPRFSSEGAAMFRTVEQSIPAHLISGAPRPTPVTVCLLYSADDPFAVRMVFPPEVSLSGAEVTWTFARSLLDEGLRTAAGGGDVRIRPCDRSRTLVELRSAEGVALLRFATGRLRHFLLHAYTTVPAELETCALDLDAGLAALLGGARDGGQD</sequence>
<dbReference type="GO" id="GO:0030428">
    <property type="term" value="C:cell septum"/>
    <property type="evidence" value="ECO:0007669"/>
    <property type="project" value="UniProtKB-SubCell"/>
</dbReference>